<dbReference type="InterPro" id="IPR016570">
    <property type="entry name" value="UCP010361"/>
</dbReference>
<protein>
    <recommendedName>
        <fullName evidence="3">DUF2029 domain-containing protein</fullName>
    </recommendedName>
</protein>
<evidence type="ECO:0008006" key="3">
    <source>
        <dbReference type="Google" id="ProtNLM"/>
    </source>
</evidence>
<dbReference type="PIRSF" id="PIRSF010361">
    <property type="entry name" value="UCP010361"/>
    <property type="match status" value="1"/>
</dbReference>
<reference evidence="1 2" key="1">
    <citation type="submission" date="2020-02" db="EMBL/GenBank/DDBJ databases">
        <authorList>
            <person name="Brisse S."/>
        </authorList>
    </citation>
    <scope>NUCLEOTIDE SEQUENCE [LARGE SCALE GENOMIC DNA]</scope>
    <source>
        <strain evidence="1">CIP107547</strain>
    </source>
</reference>
<dbReference type="KEGG" id="cdip:ERS451417_01379"/>
<name>A0A0D6GCV4_CORDP</name>
<organism evidence="1 2">
    <name type="scientific">Corynebacterium diphtheriae</name>
    <dbReference type="NCBI Taxonomy" id="1717"/>
    <lineage>
        <taxon>Bacteria</taxon>
        <taxon>Bacillati</taxon>
        <taxon>Actinomycetota</taxon>
        <taxon>Actinomycetes</taxon>
        <taxon>Mycobacteriales</taxon>
        <taxon>Corynebacteriaceae</taxon>
        <taxon>Corynebacterium</taxon>
    </lineage>
</organism>
<comment type="caution">
    <text evidence="1">The sequence shown here is derived from an EMBL/GenBank/DDBJ whole genome shotgun (WGS) entry which is preliminary data.</text>
</comment>
<evidence type="ECO:0000313" key="1">
    <source>
        <dbReference type="EMBL" id="CAB0607350.1"/>
    </source>
</evidence>
<accession>A0A0D6GCV4</accession>
<proteinExistence type="predicted"/>
<dbReference type="EMBL" id="CADDAV010000019">
    <property type="protein sequence ID" value="CAB0607350.1"/>
    <property type="molecule type" value="Genomic_DNA"/>
</dbReference>
<dbReference type="AlphaFoldDB" id="A0A0D6GCV4"/>
<dbReference type="OMA" id="PETTLAW"/>
<gene>
    <name evidence="1" type="ORF">CIP107547_01566</name>
</gene>
<evidence type="ECO:0000313" key="2">
    <source>
        <dbReference type="Proteomes" id="UP000480222"/>
    </source>
</evidence>
<dbReference type="GeneID" id="29421078"/>
<dbReference type="RefSeq" id="WP_014310488.1">
    <property type="nucleotide sequence ID" value="NZ_CAJDYU010000004.1"/>
</dbReference>
<dbReference type="Proteomes" id="UP000480222">
    <property type="component" value="Unassembled WGS sequence"/>
</dbReference>
<sequence>MQKIGSIPSLCALWVISRIALVKLIMLDLRPTGDVNYYYVGIFGLSPGALQEYPAAGVWPIKALSWITGSEHAVFVVGFAVLCLLFDVLFFGALLTVSQERFPGSRFAAVVWIIFGLATQHVFLLRLDIMCGVAVGLAALCYFVNPYRASALIAIATMMKLWPGILAAGLVGGFRSMSSWIRLAVFFTTSAVLVVIVYFVDGFDRLISPLTYQTDRGIQIESIPGTWFMYKALGDPEHYSVYYATSKSFEVTGPNIETALMISSWAMLATVVFGVLWAFVNFLFDRWNPEATLAWSIVMVLLVICTNKVLSPQYVLWIAPLIVVAVAVRPRSWAVRLLAIMSIFIAFFSWVVYPARYDDIISVPFDTSLTVYVLIARNLLYLVSLFVAFGWWVSSVSNYSVTKSLPTTKPVIRLFNTTTNPMTVKNLGT</sequence>